<evidence type="ECO:0000313" key="5">
    <source>
        <dbReference type="Proteomes" id="UP000326979"/>
    </source>
</evidence>
<dbReference type="OrthoDB" id="8868802at2"/>
<dbReference type="PANTHER" id="PTHR43747">
    <property type="entry name" value="FAD-BINDING PROTEIN"/>
    <property type="match status" value="1"/>
</dbReference>
<keyword evidence="3" id="KW-0274">FAD</keyword>
<evidence type="ECO:0000256" key="3">
    <source>
        <dbReference type="PIRSR" id="PIRSR011396-2"/>
    </source>
</evidence>
<dbReference type="InterPro" id="IPR036188">
    <property type="entry name" value="FAD/NAD-bd_sf"/>
</dbReference>
<feature type="binding site" evidence="3">
    <location>
        <position position="362"/>
    </location>
    <ligand>
        <name>L-tryptophan</name>
        <dbReference type="ChEBI" id="CHEBI:57912"/>
    </ligand>
</feature>
<evidence type="ECO:0000256" key="1">
    <source>
        <dbReference type="ARBA" id="ARBA00038396"/>
    </source>
</evidence>
<feature type="active site" evidence="2">
    <location>
        <position position="84"/>
    </location>
</feature>
<feature type="binding site" evidence="3">
    <location>
        <position position="84"/>
    </location>
    <ligand>
        <name>7-chloro-L-tryptophan</name>
        <dbReference type="ChEBI" id="CHEBI:58713"/>
    </ligand>
</feature>
<reference evidence="4 5" key="1">
    <citation type="submission" date="2019-07" db="EMBL/GenBank/DDBJ databases">
        <title>New species of Amycolatopsis and Streptomyces.</title>
        <authorList>
            <person name="Duangmal K."/>
            <person name="Teo W.F.A."/>
            <person name="Lipun K."/>
        </authorList>
    </citation>
    <scope>NUCLEOTIDE SEQUENCE [LARGE SCALE GENOMIC DNA]</scope>
    <source>
        <strain evidence="4 5">TISTR 2346</strain>
    </source>
</reference>
<dbReference type="AlphaFoldDB" id="A0A5N8VZU3"/>
<gene>
    <name evidence="4" type="ORF">FNH04_06690</name>
</gene>
<evidence type="ECO:0000256" key="2">
    <source>
        <dbReference type="PIRSR" id="PIRSR011396-1"/>
    </source>
</evidence>
<protein>
    <submittedName>
        <fullName evidence="4">Tryptophan 7-halogenase</fullName>
    </submittedName>
</protein>
<dbReference type="PANTHER" id="PTHR43747:SF4">
    <property type="entry name" value="FLAVIN-DEPENDENT TRYPTOPHAN HALOGENASE"/>
    <property type="match status" value="1"/>
</dbReference>
<dbReference type="Proteomes" id="UP000326979">
    <property type="component" value="Unassembled WGS sequence"/>
</dbReference>
<proteinExistence type="inferred from homology"/>
<dbReference type="InterPro" id="IPR006905">
    <property type="entry name" value="Flavin_halogenase"/>
</dbReference>
<dbReference type="RefSeq" id="WP_152781293.1">
    <property type="nucleotide sequence ID" value="NZ_BAABEQ010000041.1"/>
</dbReference>
<feature type="binding site" evidence="3">
    <location>
        <begin position="18"/>
        <end position="21"/>
    </location>
    <ligand>
        <name>FAD</name>
        <dbReference type="ChEBI" id="CHEBI:57692"/>
    </ligand>
</feature>
<dbReference type="Pfam" id="PF04820">
    <property type="entry name" value="Trp_halogenase"/>
    <property type="match status" value="1"/>
</dbReference>
<dbReference type="SUPFAM" id="SSF51905">
    <property type="entry name" value="FAD/NAD(P)-binding domain"/>
    <property type="match status" value="1"/>
</dbReference>
<dbReference type="InterPro" id="IPR033856">
    <property type="entry name" value="Trp_halogen"/>
</dbReference>
<dbReference type="EMBL" id="VJZE01000026">
    <property type="protein sequence ID" value="MPY39614.1"/>
    <property type="molecule type" value="Genomic_DNA"/>
</dbReference>
<dbReference type="GO" id="GO:0004497">
    <property type="term" value="F:monooxygenase activity"/>
    <property type="evidence" value="ECO:0007669"/>
    <property type="project" value="InterPro"/>
</dbReference>
<dbReference type="PIRSF" id="PIRSF011396">
    <property type="entry name" value="Trp_halogenase"/>
    <property type="match status" value="1"/>
</dbReference>
<keyword evidence="3" id="KW-0547">Nucleotide-binding</keyword>
<organism evidence="4 5">
    <name type="scientific">Streptomyces phyllanthi</name>
    <dbReference type="NCBI Taxonomy" id="1803180"/>
    <lineage>
        <taxon>Bacteria</taxon>
        <taxon>Bacillati</taxon>
        <taxon>Actinomycetota</taxon>
        <taxon>Actinomycetes</taxon>
        <taxon>Kitasatosporales</taxon>
        <taxon>Streptomycetaceae</taxon>
        <taxon>Streptomyces</taxon>
    </lineage>
</organism>
<accession>A0A5N8VZU3</accession>
<keyword evidence="3" id="KW-0285">Flavoprotein</keyword>
<dbReference type="GO" id="GO:0000166">
    <property type="term" value="F:nucleotide binding"/>
    <property type="evidence" value="ECO:0007669"/>
    <property type="project" value="UniProtKB-KW"/>
</dbReference>
<dbReference type="InterPro" id="IPR050816">
    <property type="entry name" value="Flavin-dep_Halogenase_NPB"/>
</dbReference>
<evidence type="ECO:0000313" key="4">
    <source>
        <dbReference type="EMBL" id="MPY39614.1"/>
    </source>
</evidence>
<name>A0A5N8VZU3_9ACTN</name>
<comment type="similarity">
    <text evidence="1">Belongs to the flavin-dependent halogenase family. Bacterial tryptophan halogenase subfamily.</text>
</comment>
<dbReference type="Gene3D" id="3.50.50.60">
    <property type="entry name" value="FAD/NAD(P)-binding domain"/>
    <property type="match status" value="1"/>
</dbReference>
<keyword evidence="5" id="KW-1185">Reference proteome</keyword>
<comment type="caution">
    <text evidence="4">The sequence shown here is derived from an EMBL/GenBank/DDBJ whole genome shotgun (WGS) entry which is preliminary data.</text>
</comment>
<feature type="binding site" evidence="3">
    <location>
        <position position="353"/>
    </location>
    <ligand>
        <name>FAD</name>
        <dbReference type="ChEBI" id="CHEBI:57692"/>
    </ligand>
</feature>
<sequence>MALVTVDNRIKSVVILGGGSAGWMSACYLGSHLQGSVRLTVLEAPSIPKIGVGEATIPNLQRAFFDQLGIEEDEWMPEVNASFKMGIKYINWRTPGQAAPVPRKMGRGTDYFYHLFGLLPELDQFPLSHYWANKKQAGGTDQDFAYACFKEPPLLDANKSPRWLDGRRATNYAWHFDAHRLAAFLSRVATERFGVEHVQGEMQDAVLDERGHITALRTKDGRTLSADFFVDCSGTRGLLINKAMAEPFVDMSDYLLCDSAVAASVPHDDERYGVEPFTSSIAMRAGWTWRIPMLGRFGSGYVFSSRFTERDEATKDFCDLWSLDPAQAELNQIRFRVGRNRRAWVKNCVGIGLSSCFLEPLESTGLYFIYGALYQLVKHFPDKTFNPVLSDRFNREIETMFDDSRDFLQIHYYFSPRNDTPFWAANKELRLSDSISAKIEAFKAGIPVDQPVTDVSTYYGNFEAEFRNFWNNGNYYCILAGLGLIPDGPPTLTYRERSVARAETVFQEVREQQGSLAASLPANHEFLRRLHGNN</sequence>